<proteinExistence type="predicted"/>
<reference evidence="2" key="2">
    <citation type="submission" date="2013-12" db="EMBL/GenBank/DDBJ databases">
        <title>Evolution of pathogenesis and genome organization in the Tremellales.</title>
        <authorList>
            <person name="Cuomo C."/>
            <person name="Litvintseva A."/>
            <person name="Heitman J."/>
            <person name="Chen Y."/>
            <person name="Sun S."/>
            <person name="Springer D."/>
            <person name="Dromer F."/>
            <person name="Young S."/>
            <person name="Zeng Q."/>
            <person name="Chapman S."/>
            <person name="Gujja S."/>
            <person name="Saif S."/>
            <person name="Birren B."/>
        </authorList>
    </citation>
    <scope>NUCLEOTIDE SEQUENCE [LARGE SCALE GENOMIC DNA]</scope>
    <source>
        <strain evidence="2">CBS 10435</strain>
    </source>
</reference>
<gene>
    <name evidence="1" type="ORF">L486_02038</name>
</gene>
<protein>
    <submittedName>
        <fullName evidence="1">Uncharacterized protein</fullName>
    </submittedName>
</protein>
<dbReference type="Proteomes" id="UP000092583">
    <property type="component" value="Unassembled WGS sequence"/>
</dbReference>
<dbReference type="Gene3D" id="1.10.287.70">
    <property type="match status" value="1"/>
</dbReference>
<keyword evidence="2" id="KW-1185">Reference proteome</keyword>
<dbReference type="EMBL" id="KI669460">
    <property type="protein sequence ID" value="OCF59373.1"/>
    <property type="molecule type" value="Genomic_DNA"/>
</dbReference>
<dbReference type="AlphaFoldDB" id="A0A1B9IV24"/>
<dbReference type="STRING" id="1331196.A0A1B9IV24"/>
<organism evidence="1 2">
    <name type="scientific">Kwoniella mangroviensis CBS 10435</name>
    <dbReference type="NCBI Taxonomy" id="1331196"/>
    <lineage>
        <taxon>Eukaryota</taxon>
        <taxon>Fungi</taxon>
        <taxon>Dikarya</taxon>
        <taxon>Basidiomycota</taxon>
        <taxon>Agaricomycotina</taxon>
        <taxon>Tremellomycetes</taxon>
        <taxon>Tremellales</taxon>
        <taxon>Cryptococcaceae</taxon>
        <taxon>Kwoniella</taxon>
    </lineage>
</organism>
<sequence length="110" mass="12013">MVESSPWPMLTGNAVLSMMIGFVLWENGIEYGSELLALGLLSTQPDTDFSSHYYIPDEEKAATQYLEDQQSGKIDWQELQAELALAQIPTDFTFDPSSQGVSNGSTSTSG</sequence>
<accession>A0A1B9IV24</accession>
<reference evidence="1 2" key="1">
    <citation type="submission" date="2013-07" db="EMBL/GenBank/DDBJ databases">
        <title>The Genome Sequence of Kwoniella mangroviensis CBS10435.</title>
        <authorList>
            <consortium name="The Broad Institute Genome Sequencing Platform"/>
            <person name="Cuomo C."/>
            <person name="Litvintseva A."/>
            <person name="Chen Y."/>
            <person name="Heitman J."/>
            <person name="Sun S."/>
            <person name="Springer D."/>
            <person name="Dromer F."/>
            <person name="Young S.K."/>
            <person name="Zeng Q."/>
            <person name="Gargeya S."/>
            <person name="Fitzgerald M."/>
            <person name="Abouelleil A."/>
            <person name="Alvarado L."/>
            <person name="Berlin A.M."/>
            <person name="Chapman S.B."/>
            <person name="Dewar J."/>
            <person name="Goldberg J."/>
            <person name="Griggs A."/>
            <person name="Gujja S."/>
            <person name="Hansen M."/>
            <person name="Howarth C."/>
            <person name="Imamovic A."/>
            <person name="Larimer J."/>
            <person name="McCowan C."/>
            <person name="Murphy C."/>
            <person name="Pearson M."/>
            <person name="Priest M."/>
            <person name="Roberts A."/>
            <person name="Saif S."/>
            <person name="Shea T."/>
            <person name="Sykes S."/>
            <person name="Wortman J."/>
            <person name="Nusbaum C."/>
            <person name="Birren B."/>
        </authorList>
    </citation>
    <scope>NUCLEOTIDE SEQUENCE [LARGE SCALE GENOMIC DNA]</scope>
    <source>
        <strain evidence="1 2">CBS 10435</strain>
    </source>
</reference>
<dbReference type="OrthoDB" id="3342220at2759"/>
<evidence type="ECO:0000313" key="2">
    <source>
        <dbReference type="Proteomes" id="UP000092583"/>
    </source>
</evidence>
<evidence type="ECO:0000313" key="1">
    <source>
        <dbReference type="EMBL" id="OCF59373.1"/>
    </source>
</evidence>
<name>A0A1B9IV24_9TREE</name>